<evidence type="ECO:0000256" key="1">
    <source>
        <dbReference type="ARBA" id="ARBA00004651"/>
    </source>
</evidence>
<proteinExistence type="predicted"/>
<dbReference type="PANTHER" id="PTHR33545:SF5">
    <property type="entry name" value="UPF0750 MEMBRANE PROTEIN YITT"/>
    <property type="match status" value="1"/>
</dbReference>
<keyword evidence="2" id="KW-1003">Cell membrane</keyword>
<evidence type="ECO:0000256" key="2">
    <source>
        <dbReference type="ARBA" id="ARBA00022475"/>
    </source>
</evidence>
<feature type="transmembrane region" description="Helical" evidence="6">
    <location>
        <begin position="43"/>
        <end position="63"/>
    </location>
</feature>
<dbReference type="EMBL" id="JMQN01000015">
    <property type="protein sequence ID" value="KEA64812.1"/>
    <property type="molecule type" value="Genomic_DNA"/>
</dbReference>
<dbReference type="eggNOG" id="COG1284">
    <property type="taxonomic scope" value="Bacteria"/>
</dbReference>
<evidence type="ECO:0000256" key="4">
    <source>
        <dbReference type="ARBA" id="ARBA00022989"/>
    </source>
</evidence>
<feature type="transmembrane region" description="Helical" evidence="6">
    <location>
        <begin position="7"/>
        <end position="31"/>
    </location>
</feature>
<gene>
    <name evidence="7" type="ORF">ADIMK_1265</name>
</gene>
<reference evidence="7 8" key="1">
    <citation type="submission" date="2014-04" db="EMBL/GenBank/DDBJ databases">
        <title>Marinobacterium kochiensis sp. nov., isolated from sediment sample collected from Kochi backwaters in Kerala, India.</title>
        <authorList>
            <person name="Singh A."/>
            <person name="Pinnaka A.K."/>
        </authorList>
    </citation>
    <scope>NUCLEOTIDE SEQUENCE [LARGE SCALE GENOMIC DNA]</scope>
    <source>
        <strain evidence="7 8">AK27</strain>
    </source>
</reference>
<dbReference type="OrthoDB" id="3296441at2"/>
<name>A0A081G207_9GAMM</name>
<comment type="subcellular location">
    <subcellularLocation>
        <location evidence="1">Cell membrane</location>
        <topology evidence="1">Multi-pass membrane protein</topology>
    </subcellularLocation>
</comment>
<dbReference type="RefSeq" id="WP_036185027.1">
    <property type="nucleotide sequence ID" value="NZ_JMQN01000015.1"/>
</dbReference>
<evidence type="ECO:0000313" key="8">
    <source>
        <dbReference type="Proteomes" id="UP000028252"/>
    </source>
</evidence>
<sequence length="199" mass="21732">MVFTHRWLSILEGCLLVALGIHLLNSAHLLISGTAGLGLTLQYVTGLTFGTLFFILNLPFYLLAARFMGLAFTSRTFAAVSLLTLLSVLMDRWLEFSIAEPAMAAILGGLLVGFGLIILFRHQTSLGGINILAIYLERRFNIHAGKTTLACDVLILVVGCLVFPPEQILYSLLAFLSLSSVMGRYHRPPAWAQAAQPAR</sequence>
<dbReference type="InterPro" id="IPR003740">
    <property type="entry name" value="YitT"/>
</dbReference>
<dbReference type="Pfam" id="PF02588">
    <property type="entry name" value="YitT_membrane"/>
    <property type="match status" value="1"/>
</dbReference>
<dbReference type="AlphaFoldDB" id="A0A081G207"/>
<evidence type="ECO:0000256" key="6">
    <source>
        <dbReference type="SAM" id="Phobius"/>
    </source>
</evidence>
<dbReference type="InterPro" id="IPR051461">
    <property type="entry name" value="UPF0750_membrane"/>
</dbReference>
<organism evidence="7 8">
    <name type="scientific">Marinobacterium lacunae</name>
    <dbReference type="NCBI Taxonomy" id="1232683"/>
    <lineage>
        <taxon>Bacteria</taxon>
        <taxon>Pseudomonadati</taxon>
        <taxon>Pseudomonadota</taxon>
        <taxon>Gammaproteobacteria</taxon>
        <taxon>Oceanospirillales</taxon>
        <taxon>Oceanospirillaceae</taxon>
        <taxon>Marinobacterium</taxon>
    </lineage>
</organism>
<dbReference type="Proteomes" id="UP000028252">
    <property type="component" value="Unassembled WGS sequence"/>
</dbReference>
<evidence type="ECO:0000313" key="7">
    <source>
        <dbReference type="EMBL" id="KEA64812.1"/>
    </source>
</evidence>
<evidence type="ECO:0000256" key="5">
    <source>
        <dbReference type="ARBA" id="ARBA00023136"/>
    </source>
</evidence>
<comment type="caution">
    <text evidence="7">The sequence shown here is derived from an EMBL/GenBank/DDBJ whole genome shotgun (WGS) entry which is preliminary data.</text>
</comment>
<dbReference type="GO" id="GO:0005886">
    <property type="term" value="C:plasma membrane"/>
    <property type="evidence" value="ECO:0007669"/>
    <property type="project" value="UniProtKB-SubCell"/>
</dbReference>
<evidence type="ECO:0000256" key="3">
    <source>
        <dbReference type="ARBA" id="ARBA00022692"/>
    </source>
</evidence>
<feature type="transmembrane region" description="Helical" evidence="6">
    <location>
        <begin position="102"/>
        <end position="120"/>
    </location>
</feature>
<keyword evidence="4 6" id="KW-1133">Transmembrane helix</keyword>
<protein>
    <recommendedName>
        <fullName evidence="9">Transporter</fullName>
    </recommendedName>
</protein>
<evidence type="ECO:0008006" key="9">
    <source>
        <dbReference type="Google" id="ProtNLM"/>
    </source>
</evidence>
<keyword evidence="5 6" id="KW-0472">Membrane</keyword>
<keyword evidence="3 6" id="KW-0812">Transmembrane</keyword>
<feature type="transmembrane region" description="Helical" evidence="6">
    <location>
        <begin position="70"/>
        <end position="90"/>
    </location>
</feature>
<keyword evidence="8" id="KW-1185">Reference proteome</keyword>
<accession>A0A081G207</accession>
<dbReference type="PATRIC" id="fig|1232683.4.peg.1255"/>
<dbReference type="PANTHER" id="PTHR33545">
    <property type="entry name" value="UPF0750 MEMBRANE PROTEIN YITT-RELATED"/>
    <property type="match status" value="1"/>
</dbReference>